<accession>A0A2C6KLN9</accession>
<gene>
    <name evidence="1" type="ORF">CSUI_008644</name>
</gene>
<keyword evidence="2" id="KW-1185">Reference proteome</keyword>
<dbReference type="RefSeq" id="XP_067919257.1">
    <property type="nucleotide sequence ID" value="XM_068068771.1"/>
</dbReference>
<dbReference type="AlphaFoldDB" id="A0A2C6KLN9"/>
<proteinExistence type="predicted"/>
<reference evidence="1 2" key="1">
    <citation type="journal article" date="2017" name="Int. J. Parasitol.">
        <title>The genome of the protozoan parasite Cystoisospora suis and a reverse vaccinology approach to identify vaccine candidates.</title>
        <authorList>
            <person name="Palmieri N."/>
            <person name="Shrestha A."/>
            <person name="Ruttkowski B."/>
            <person name="Beck T."/>
            <person name="Vogl C."/>
            <person name="Tomley F."/>
            <person name="Blake D.P."/>
            <person name="Joachim A."/>
        </authorList>
    </citation>
    <scope>NUCLEOTIDE SEQUENCE [LARGE SCALE GENOMIC DNA]</scope>
    <source>
        <strain evidence="1 2">Wien I</strain>
    </source>
</reference>
<evidence type="ECO:0000313" key="2">
    <source>
        <dbReference type="Proteomes" id="UP000221165"/>
    </source>
</evidence>
<organism evidence="1 2">
    <name type="scientific">Cystoisospora suis</name>
    <dbReference type="NCBI Taxonomy" id="483139"/>
    <lineage>
        <taxon>Eukaryota</taxon>
        <taxon>Sar</taxon>
        <taxon>Alveolata</taxon>
        <taxon>Apicomplexa</taxon>
        <taxon>Conoidasida</taxon>
        <taxon>Coccidia</taxon>
        <taxon>Eucoccidiorida</taxon>
        <taxon>Eimeriorina</taxon>
        <taxon>Sarcocystidae</taxon>
        <taxon>Cystoisospora</taxon>
    </lineage>
</organism>
<protein>
    <submittedName>
        <fullName evidence="1">Uncharacterized protein</fullName>
    </submittedName>
</protein>
<dbReference type="VEuPathDB" id="ToxoDB:CSUI_008644"/>
<dbReference type="GeneID" id="94431982"/>
<sequence>MCRNLRIVQLSAVSSDSGLSKCRRASPTRGLSVGIPQPGHHSPPSYSWVSASRNVSQFLGAQRKLCIHSVVFCPTPTR</sequence>
<dbReference type="Proteomes" id="UP000221165">
    <property type="component" value="Unassembled WGS sequence"/>
</dbReference>
<evidence type="ECO:0000313" key="1">
    <source>
        <dbReference type="EMBL" id="PHJ17538.1"/>
    </source>
</evidence>
<name>A0A2C6KLN9_9APIC</name>
<dbReference type="EMBL" id="MIGC01004892">
    <property type="protein sequence ID" value="PHJ17538.1"/>
    <property type="molecule type" value="Genomic_DNA"/>
</dbReference>
<comment type="caution">
    <text evidence="1">The sequence shown here is derived from an EMBL/GenBank/DDBJ whole genome shotgun (WGS) entry which is preliminary data.</text>
</comment>